<evidence type="ECO:0000259" key="7">
    <source>
        <dbReference type="Pfam" id="PF01435"/>
    </source>
</evidence>
<dbReference type="PANTHER" id="PTHR22726">
    <property type="entry name" value="METALLOENDOPEPTIDASE OMA1"/>
    <property type="match status" value="1"/>
</dbReference>
<dbReference type="GO" id="GO:0004222">
    <property type="term" value="F:metalloendopeptidase activity"/>
    <property type="evidence" value="ECO:0007669"/>
    <property type="project" value="InterPro"/>
</dbReference>
<dbReference type="InterPro" id="IPR051156">
    <property type="entry name" value="Mito/Outer_Membr_Metalloprot"/>
</dbReference>
<dbReference type="PANTHER" id="PTHR22726:SF1">
    <property type="entry name" value="METALLOENDOPEPTIDASE OMA1, MITOCHONDRIAL"/>
    <property type="match status" value="1"/>
</dbReference>
<evidence type="ECO:0000256" key="2">
    <source>
        <dbReference type="ARBA" id="ARBA00022723"/>
    </source>
</evidence>
<keyword evidence="4 6" id="KW-0862">Zinc</keyword>
<keyword evidence="9" id="KW-1185">Reference proteome</keyword>
<organism evidence="8 9">
    <name type="scientific">Bondarzewia mesenterica</name>
    <dbReference type="NCBI Taxonomy" id="1095465"/>
    <lineage>
        <taxon>Eukaryota</taxon>
        <taxon>Fungi</taxon>
        <taxon>Dikarya</taxon>
        <taxon>Basidiomycota</taxon>
        <taxon>Agaricomycotina</taxon>
        <taxon>Agaricomycetes</taxon>
        <taxon>Russulales</taxon>
        <taxon>Bondarzewiaceae</taxon>
        <taxon>Bondarzewia</taxon>
    </lineage>
</organism>
<evidence type="ECO:0000313" key="9">
    <source>
        <dbReference type="Proteomes" id="UP000310158"/>
    </source>
</evidence>
<dbReference type="OrthoDB" id="7464992at2759"/>
<evidence type="ECO:0000313" key="8">
    <source>
        <dbReference type="EMBL" id="THH15721.1"/>
    </source>
</evidence>
<dbReference type="InterPro" id="IPR001915">
    <property type="entry name" value="Peptidase_M48"/>
</dbReference>
<dbReference type="GO" id="GO:0046872">
    <property type="term" value="F:metal ion binding"/>
    <property type="evidence" value="ECO:0007669"/>
    <property type="project" value="UniProtKB-KW"/>
</dbReference>
<dbReference type="CDD" id="cd07331">
    <property type="entry name" value="M48C_Oma1_like"/>
    <property type="match status" value="1"/>
</dbReference>
<evidence type="ECO:0000256" key="3">
    <source>
        <dbReference type="ARBA" id="ARBA00022801"/>
    </source>
</evidence>
<keyword evidence="5 6" id="KW-0482">Metalloprotease</keyword>
<name>A0A4S4LVJ2_9AGAM</name>
<dbReference type="GO" id="GO:0005743">
    <property type="term" value="C:mitochondrial inner membrane"/>
    <property type="evidence" value="ECO:0007669"/>
    <property type="project" value="TreeGrafter"/>
</dbReference>
<gene>
    <name evidence="8" type="ORF">EW146_g4810</name>
</gene>
<dbReference type="Pfam" id="PF01435">
    <property type="entry name" value="Peptidase_M48"/>
    <property type="match status" value="1"/>
</dbReference>
<evidence type="ECO:0000256" key="6">
    <source>
        <dbReference type="RuleBase" id="RU003983"/>
    </source>
</evidence>
<reference evidence="8 9" key="1">
    <citation type="submission" date="2019-02" db="EMBL/GenBank/DDBJ databases">
        <title>Genome sequencing of the rare red list fungi Bondarzewia mesenterica.</title>
        <authorList>
            <person name="Buettner E."/>
            <person name="Kellner H."/>
        </authorList>
    </citation>
    <scope>NUCLEOTIDE SEQUENCE [LARGE SCALE GENOMIC DNA]</scope>
    <source>
        <strain evidence="8 9">DSM 108281</strain>
    </source>
</reference>
<comment type="cofactor">
    <cofactor evidence="6">
        <name>Zn(2+)</name>
        <dbReference type="ChEBI" id="CHEBI:29105"/>
    </cofactor>
    <text evidence="6">Binds 1 zinc ion per subunit.</text>
</comment>
<keyword evidence="1 6" id="KW-0645">Protease</keyword>
<keyword evidence="3 6" id="KW-0378">Hydrolase</keyword>
<protein>
    <recommendedName>
        <fullName evidence="7">Peptidase M48 domain-containing protein</fullName>
    </recommendedName>
</protein>
<dbReference type="Proteomes" id="UP000310158">
    <property type="component" value="Unassembled WGS sequence"/>
</dbReference>
<comment type="similarity">
    <text evidence="6">Belongs to the peptidase M48 family.</text>
</comment>
<dbReference type="EMBL" id="SGPL01000195">
    <property type="protein sequence ID" value="THH15721.1"/>
    <property type="molecule type" value="Genomic_DNA"/>
</dbReference>
<keyword evidence="2" id="KW-0479">Metal-binding</keyword>
<proteinExistence type="inferred from homology"/>
<sequence length="262" mass="28771">MLLEEFRGHILPQNHPITRHVHTVVSRILEANNLGFVRSSELGFLGSSESVDQTSEFWDVDADKTRAEISKPLSQREWQLVVVNDAKVMNAMALPGAIVVFTGILPVCKDEQGLAAVIGHVARHSGERYSQAKIFLLAAFFLEALGFGHSVTSIVTTFIIELPNSRTQELEADTIGLRLAAKACFDPRAAPELFARLAEVEKGRTGAVNLDFFSTHPLSEKRIRLLEQQLPEAYAIQAASAECGGLSDHMAAFRDSFTGSPW</sequence>
<dbReference type="AlphaFoldDB" id="A0A4S4LVJ2"/>
<accession>A0A4S4LVJ2</accession>
<feature type="domain" description="Peptidase M48" evidence="7">
    <location>
        <begin position="73"/>
        <end position="228"/>
    </location>
</feature>
<comment type="caution">
    <text evidence="8">The sequence shown here is derived from an EMBL/GenBank/DDBJ whole genome shotgun (WGS) entry which is preliminary data.</text>
</comment>
<dbReference type="GO" id="GO:0006515">
    <property type="term" value="P:protein quality control for misfolded or incompletely synthesized proteins"/>
    <property type="evidence" value="ECO:0007669"/>
    <property type="project" value="TreeGrafter"/>
</dbReference>
<evidence type="ECO:0000256" key="4">
    <source>
        <dbReference type="ARBA" id="ARBA00022833"/>
    </source>
</evidence>
<dbReference type="GO" id="GO:0034982">
    <property type="term" value="P:mitochondrial protein processing"/>
    <property type="evidence" value="ECO:0007669"/>
    <property type="project" value="TreeGrafter"/>
</dbReference>
<evidence type="ECO:0000256" key="1">
    <source>
        <dbReference type="ARBA" id="ARBA00022670"/>
    </source>
</evidence>
<evidence type="ECO:0000256" key="5">
    <source>
        <dbReference type="ARBA" id="ARBA00023049"/>
    </source>
</evidence>